<dbReference type="AlphaFoldDB" id="G2Q6P0"/>
<accession>G2Q6P0</accession>
<proteinExistence type="predicted"/>
<dbReference type="OrthoDB" id="3348320at2759"/>
<dbReference type="HOGENOM" id="CLU_3088947_0_0_1"/>
<dbReference type="GeneID" id="11506009"/>
<organism evidence="1 2">
    <name type="scientific">Thermothelomyces thermophilus (strain ATCC 42464 / BCRC 31852 / DSM 1799)</name>
    <name type="common">Sporotrichum thermophile</name>
    <dbReference type="NCBI Taxonomy" id="573729"/>
    <lineage>
        <taxon>Eukaryota</taxon>
        <taxon>Fungi</taxon>
        <taxon>Dikarya</taxon>
        <taxon>Ascomycota</taxon>
        <taxon>Pezizomycotina</taxon>
        <taxon>Sordariomycetes</taxon>
        <taxon>Sordariomycetidae</taxon>
        <taxon>Sordariales</taxon>
        <taxon>Chaetomiaceae</taxon>
        <taxon>Thermothelomyces</taxon>
    </lineage>
</organism>
<sequence>MAMTRQSPSQRLVAPIRLISIGGALAVRVCHNREASYDIDCMLDPNIAASSE</sequence>
<protein>
    <submittedName>
        <fullName evidence="1">Uncharacterized protein</fullName>
    </submittedName>
</protein>
<dbReference type="VEuPathDB" id="FungiDB:MYCTH_2293935"/>
<dbReference type="KEGG" id="mtm:MYCTH_2293935"/>
<evidence type="ECO:0000313" key="1">
    <source>
        <dbReference type="EMBL" id="AEO53070.1"/>
    </source>
</evidence>
<dbReference type="InParanoid" id="G2Q6P0"/>
<dbReference type="RefSeq" id="XP_003658315.1">
    <property type="nucleotide sequence ID" value="XM_003658267.1"/>
</dbReference>
<evidence type="ECO:0000313" key="2">
    <source>
        <dbReference type="Proteomes" id="UP000007322"/>
    </source>
</evidence>
<dbReference type="EMBL" id="CP003002">
    <property type="protein sequence ID" value="AEO53070.1"/>
    <property type="molecule type" value="Genomic_DNA"/>
</dbReference>
<keyword evidence="2" id="KW-1185">Reference proteome</keyword>
<reference evidence="1 2" key="1">
    <citation type="journal article" date="2011" name="Nat. Biotechnol.">
        <title>Comparative genomic analysis of the thermophilic biomass-degrading fungi Myceliophthora thermophila and Thielavia terrestris.</title>
        <authorList>
            <person name="Berka R.M."/>
            <person name="Grigoriev I.V."/>
            <person name="Otillar R."/>
            <person name="Salamov A."/>
            <person name="Grimwood J."/>
            <person name="Reid I."/>
            <person name="Ishmael N."/>
            <person name="John T."/>
            <person name="Darmond C."/>
            <person name="Moisan M.-C."/>
            <person name="Henrissat B."/>
            <person name="Coutinho P.M."/>
            <person name="Lombard V."/>
            <person name="Natvig D.O."/>
            <person name="Lindquist E."/>
            <person name="Schmutz J."/>
            <person name="Lucas S."/>
            <person name="Harris P."/>
            <person name="Powlowski J."/>
            <person name="Bellemare A."/>
            <person name="Taylor D."/>
            <person name="Butler G."/>
            <person name="de Vries R.P."/>
            <person name="Allijn I.E."/>
            <person name="van den Brink J."/>
            <person name="Ushinsky S."/>
            <person name="Storms R."/>
            <person name="Powell A.J."/>
            <person name="Paulsen I.T."/>
            <person name="Elbourne L.D.H."/>
            <person name="Baker S.E."/>
            <person name="Magnuson J."/>
            <person name="LaBoissiere S."/>
            <person name="Clutterbuck A.J."/>
            <person name="Martinez D."/>
            <person name="Wogulis M."/>
            <person name="de Leon A.L."/>
            <person name="Rey M.W."/>
            <person name="Tsang A."/>
        </authorList>
    </citation>
    <scope>NUCLEOTIDE SEQUENCE [LARGE SCALE GENOMIC DNA]</scope>
    <source>
        <strain evidence="2">ATCC 42464 / BCRC 31852 / DSM 1799</strain>
    </source>
</reference>
<gene>
    <name evidence="1" type="ORF">MYCTH_2293935</name>
</gene>
<name>G2Q6P0_THET4</name>
<dbReference type="Proteomes" id="UP000007322">
    <property type="component" value="Chromosome 1"/>
</dbReference>